<gene>
    <name evidence="1" type="ORF">acsn021_02180</name>
</gene>
<proteinExistence type="predicted"/>
<evidence type="ECO:0000313" key="2">
    <source>
        <dbReference type="Proteomes" id="UP000515561"/>
    </source>
</evidence>
<dbReference type="EMBL" id="AP023367">
    <property type="protein sequence ID" value="BCJ92649.1"/>
    <property type="molecule type" value="Genomic_DNA"/>
</dbReference>
<organism evidence="1 2">
    <name type="scientific">Anaerocolumna cellulosilytica</name>
    <dbReference type="NCBI Taxonomy" id="433286"/>
    <lineage>
        <taxon>Bacteria</taxon>
        <taxon>Bacillati</taxon>
        <taxon>Bacillota</taxon>
        <taxon>Clostridia</taxon>
        <taxon>Lachnospirales</taxon>
        <taxon>Lachnospiraceae</taxon>
        <taxon>Anaerocolumna</taxon>
    </lineage>
</organism>
<dbReference type="AlphaFoldDB" id="A0A6S6QU86"/>
<reference evidence="1 2" key="1">
    <citation type="journal article" date="2016" name="Int. J. Syst. Evol. Microbiol.">
        <title>Descriptions of Anaerotaenia torta gen. nov., sp. nov. and Anaerocolumna cellulosilytica gen. nov., sp. nov. isolated from a methanogenic reactor of cattle waste.</title>
        <authorList>
            <person name="Uek A."/>
            <person name="Ohtaki Y."/>
            <person name="Kaku N."/>
            <person name="Ueki K."/>
        </authorList>
    </citation>
    <scope>NUCLEOTIDE SEQUENCE [LARGE SCALE GENOMIC DNA]</scope>
    <source>
        <strain evidence="1 2">SN021</strain>
    </source>
</reference>
<dbReference type="Proteomes" id="UP000515561">
    <property type="component" value="Chromosome"/>
</dbReference>
<keyword evidence="2" id="KW-1185">Reference proteome</keyword>
<sequence>MNFNIKKMTLTVLILCVLSVFIYLWLQEGKTKSRFYMFSGYNEEISVNNGYIAVNSNYEKIVGGTLHFDMTLPNTIESYTKKIYLKDNEIEKSLFFRYEINLSGVQFSSSLFSNLDIGEKYGELNISDIIEEALTDNLFFTFEYTTIDGVTNSSTIHLKVNEILLEE</sequence>
<name>A0A6S6QU86_9FIRM</name>
<protein>
    <submittedName>
        <fullName evidence="1">Uncharacterized protein</fullName>
    </submittedName>
</protein>
<evidence type="ECO:0000313" key="1">
    <source>
        <dbReference type="EMBL" id="BCJ92649.1"/>
    </source>
</evidence>
<dbReference type="RefSeq" id="WP_184093820.1">
    <property type="nucleotide sequence ID" value="NZ_AP023367.1"/>
</dbReference>
<accession>A0A6S6QU86</accession>
<dbReference type="KEGG" id="acel:acsn021_02180"/>